<name>A0A0D0CCF4_9AGAR</name>
<proteinExistence type="predicted"/>
<evidence type="ECO:0000256" key="1">
    <source>
        <dbReference type="SAM" id="MobiDB-lite"/>
    </source>
</evidence>
<dbReference type="EMBL" id="KN834803">
    <property type="protein sequence ID" value="KIK55772.1"/>
    <property type="molecule type" value="Genomic_DNA"/>
</dbReference>
<keyword evidence="3" id="KW-1185">Reference proteome</keyword>
<dbReference type="AlphaFoldDB" id="A0A0D0CCF4"/>
<dbReference type="InterPro" id="IPR031755">
    <property type="entry name" value="Inhibitor_I66"/>
</dbReference>
<protein>
    <submittedName>
        <fullName evidence="2">Uncharacterized protein</fullName>
    </submittedName>
</protein>
<feature type="region of interest" description="Disordered" evidence="1">
    <location>
        <begin position="52"/>
        <end position="71"/>
    </location>
</feature>
<dbReference type="HOGENOM" id="CLU_115968_3_1_1"/>
<dbReference type="GO" id="GO:0004867">
    <property type="term" value="F:serine-type endopeptidase inhibitor activity"/>
    <property type="evidence" value="ECO:0007669"/>
    <property type="project" value="InterPro"/>
</dbReference>
<dbReference type="Proteomes" id="UP000053593">
    <property type="component" value="Unassembled WGS sequence"/>
</dbReference>
<accession>A0A0D0CCF4</accession>
<evidence type="ECO:0000313" key="2">
    <source>
        <dbReference type="EMBL" id="KIK55772.1"/>
    </source>
</evidence>
<sequence>MAQHWLILYKGKYVGRPLDEDKSNKPKPIKLLPYYARQDEIEWVLDGDDTNGFTASIRDAPTAPGPPPEPDDKVFALLNDPEKAEKWYFQPVPEQGEHRYIILTNDQSENWVAPEEEGSQILCKQVTAPYLPHSIFEVKKAKPLE</sequence>
<reference evidence="2 3" key="1">
    <citation type="submission" date="2014-04" db="EMBL/GenBank/DDBJ databases">
        <title>Evolutionary Origins and Diversification of the Mycorrhizal Mutualists.</title>
        <authorList>
            <consortium name="DOE Joint Genome Institute"/>
            <consortium name="Mycorrhizal Genomics Consortium"/>
            <person name="Kohler A."/>
            <person name="Kuo A."/>
            <person name="Nagy L.G."/>
            <person name="Floudas D."/>
            <person name="Copeland A."/>
            <person name="Barry K.W."/>
            <person name="Cichocki N."/>
            <person name="Veneault-Fourrey C."/>
            <person name="LaButti K."/>
            <person name="Lindquist E.A."/>
            <person name="Lipzen A."/>
            <person name="Lundell T."/>
            <person name="Morin E."/>
            <person name="Murat C."/>
            <person name="Riley R."/>
            <person name="Ohm R."/>
            <person name="Sun H."/>
            <person name="Tunlid A."/>
            <person name="Henrissat B."/>
            <person name="Grigoriev I.V."/>
            <person name="Hibbett D.S."/>
            <person name="Martin F."/>
        </authorList>
    </citation>
    <scope>NUCLEOTIDE SEQUENCE [LARGE SCALE GENOMIC DNA]</scope>
    <source>
        <strain evidence="2 3">FD-317 M1</strain>
    </source>
</reference>
<dbReference type="Gene3D" id="2.80.10.50">
    <property type="match status" value="1"/>
</dbReference>
<dbReference type="Pfam" id="PF16850">
    <property type="entry name" value="Inhibitor_I66"/>
    <property type="match status" value="1"/>
</dbReference>
<evidence type="ECO:0000313" key="3">
    <source>
        <dbReference type="Proteomes" id="UP000053593"/>
    </source>
</evidence>
<gene>
    <name evidence="2" type="ORF">GYMLUDRAFT_248370</name>
</gene>
<dbReference type="OrthoDB" id="3439489at2759"/>
<organism evidence="2 3">
    <name type="scientific">Collybiopsis luxurians FD-317 M1</name>
    <dbReference type="NCBI Taxonomy" id="944289"/>
    <lineage>
        <taxon>Eukaryota</taxon>
        <taxon>Fungi</taxon>
        <taxon>Dikarya</taxon>
        <taxon>Basidiomycota</taxon>
        <taxon>Agaricomycotina</taxon>
        <taxon>Agaricomycetes</taxon>
        <taxon>Agaricomycetidae</taxon>
        <taxon>Agaricales</taxon>
        <taxon>Marasmiineae</taxon>
        <taxon>Omphalotaceae</taxon>
        <taxon>Collybiopsis</taxon>
        <taxon>Collybiopsis luxurians</taxon>
    </lineage>
</organism>